<keyword evidence="1 5" id="KW-0597">Phosphoprotein</keyword>
<proteinExistence type="predicted"/>
<feature type="region of interest" description="Disordered" evidence="6">
    <location>
        <begin position="139"/>
        <end position="158"/>
    </location>
</feature>
<reference evidence="9 10" key="1">
    <citation type="submission" date="2017-08" db="EMBL/GenBank/DDBJ databases">
        <title>WGS of Clinical strains of the CDC Group NO-1 linked to zoonotic infections in humans.</title>
        <authorList>
            <person name="Bernier A.-M."/>
            <person name="Bernard K."/>
        </authorList>
    </citation>
    <scope>NUCLEOTIDE SEQUENCE [LARGE SCALE GENOMIC DNA]</scope>
    <source>
        <strain evidence="9 10">NML79-0751</strain>
    </source>
</reference>
<dbReference type="GO" id="GO:0003677">
    <property type="term" value="F:DNA binding"/>
    <property type="evidence" value="ECO:0007669"/>
    <property type="project" value="UniProtKB-KW"/>
</dbReference>
<dbReference type="CDD" id="cd06170">
    <property type="entry name" value="LuxR_C_like"/>
    <property type="match status" value="1"/>
</dbReference>
<dbReference type="PRINTS" id="PR00038">
    <property type="entry name" value="HTHLUXR"/>
</dbReference>
<gene>
    <name evidence="9" type="ORF">CK623_11175</name>
</gene>
<dbReference type="RefSeq" id="WP_095557518.1">
    <property type="nucleotide sequence ID" value="NZ_NSJD01000021.1"/>
</dbReference>
<name>A0A2A2AN69_9BURK</name>
<dbReference type="Proteomes" id="UP000218644">
    <property type="component" value="Unassembled WGS sequence"/>
</dbReference>
<dbReference type="InterPro" id="IPR016032">
    <property type="entry name" value="Sig_transdc_resp-reg_C-effctor"/>
</dbReference>
<dbReference type="CDD" id="cd17535">
    <property type="entry name" value="REC_NarL-like"/>
    <property type="match status" value="1"/>
</dbReference>
<dbReference type="SMART" id="SM00421">
    <property type="entry name" value="HTH_LUXR"/>
    <property type="match status" value="1"/>
</dbReference>
<protein>
    <submittedName>
        <fullName evidence="9">DNA-binding response regulator</fullName>
    </submittedName>
</protein>
<evidence type="ECO:0000313" key="9">
    <source>
        <dbReference type="EMBL" id="PAT39217.1"/>
    </source>
</evidence>
<evidence type="ECO:0000256" key="2">
    <source>
        <dbReference type="ARBA" id="ARBA00023015"/>
    </source>
</evidence>
<dbReference type="GO" id="GO:0006355">
    <property type="term" value="P:regulation of DNA-templated transcription"/>
    <property type="evidence" value="ECO:0007669"/>
    <property type="project" value="InterPro"/>
</dbReference>
<dbReference type="SUPFAM" id="SSF52172">
    <property type="entry name" value="CheY-like"/>
    <property type="match status" value="1"/>
</dbReference>
<dbReference type="InterPro" id="IPR000792">
    <property type="entry name" value="Tscrpt_reg_LuxR_C"/>
</dbReference>
<keyword evidence="4" id="KW-0804">Transcription</keyword>
<feature type="modified residue" description="4-aspartylphosphate" evidence="5">
    <location>
        <position position="55"/>
    </location>
</feature>
<sequence>MTIRILLVDDHTLFRSGLRLLLKRQEDFEIVGEAPDGIEGLKRAKELCPDVILLDLNMPGPSGLEVLQMLSQDVPECAVIVLTVSEEGEELAQALRSGARGYLLKNIDAEALVQGIRRAVAGEPVIDPGMTAKLVEQFRHQPPSSPAPPAPVDGDAQRSRLTAREVQVARLLARGASNKVIARELDVTESTVKIHVQNVLKKLNLNSRVQIAVYVVEHGLADEEGDKPD</sequence>
<evidence type="ECO:0000259" key="7">
    <source>
        <dbReference type="PROSITE" id="PS50043"/>
    </source>
</evidence>
<dbReference type="PANTHER" id="PTHR43214:SF41">
    <property type="entry name" value="NITRATE_NITRITE RESPONSE REGULATOR PROTEIN NARP"/>
    <property type="match status" value="1"/>
</dbReference>
<dbReference type="Pfam" id="PF00072">
    <property type="entry name" value="Response_reg"/>
    <property type="match status" value="1"/>
</dbReference>
<dbReference type="PROSITE" id="PS50110">
    <property type="entry name" value="RESPONSE_REGULATORY"/>
    <property type="match status" value="1"/>
</dbReference>
<keyword evidence="2" id="KW-0805">Transcription regulation</keyword>
<dbReference type="SMART" id="SM00448">
    <property type="entry name" value="REC"/>
    <property type="match status" value="1"/>
</dbReference>
<dbReference type="PROSITE" id="PS00622">
    <property type="entry name" value="HTH_LUXR_1"/>
    <property type="match status" value="1"/>
</dbReference>
<organism evidence="9 10">
    <name type="scientific">Vandammella animalimorsus</name>
    <dbReference type="NCBI Taxonomy" id="2029117"/>
    <lineage>
        <taxon>Bacteria</taxon>
        <taxon>Pseudomonadati</taxon>
        <taxon>Pseudomonadota</taxon>
        <taxon>Betaproteobacteria</taxon>
        <taxon>Burkholderiales</taxon>
        <taxon>Comamonadaceae</taxon>
        <taxon>Vandammella</taxon>
    </lineage>
</organism>
<evidence type="ECO:0000256" key="3">
    <source>
        <dbReference type="ARBA" id="ARBA00023125"/>
    </source>
</evidence>
<evidence type="ECO:0000256" key="6">
    <source>
        <dbReference type="SAM" id="MobiDB-lite"/>
    </source>
</evidence>
<dbReference type="AlphaFoldDB" id="A0A2A2AN69"/>
<evidence type="ECO:0000256" key="1">
    <source>
        <dbReference type="ARBA" id="ARBA00022553"/>
    </source>
</evidence>
<dbReference type="InterPro" id="IPR001789">
    <property type="entry name" value="Sig_transdc_resp-reg_receiver"/>
</dbReference>
<dbReference type="Gene3D" id="3.40.50.2300">
    <property type="match status" value="1"/>
</dbReference>
<comment type="caution">
    <text evidence="9">The sequence shown here is derived from an EMBL/GenBank/DDBJ whole genome shotgun (WGS) entry which is preliminary data.</text>
</comment>
<evidence type="ECO:0000259" key="8">
    <source>
        <dbReference type="PROSITE" id="PS50110"/>
    </source>
</evidence>
<dbReference type="EMBL" id="NSJD01000021">
    <property type="protein sequence ID" value="PAT39217.1"/>
    <property type="molecule type" value="Genomic_DNA"/>
</dbReference>
<dbReference type="SUPFAM" id="SSF46894">
    <property type="entry name" value="C-terminal effector domain of the bipartite response regulators"/>
    <property type="match status" value="1"/>
</dbReference>
<dbReference type="InterPro" id="IPR039420">
    <property type="entry name" value="WalR-like"/>
</dbReference>
<evidence type="ECO:0000256" key="5">
    <source>
        <dbReference type="PROSITE-ProRule" id="PRU00169"/>
    </source>
</evidence>
<dbReference type="PANTHER" id="PTHR43214">
    <property type="entry name" value="TWO-COMPONENT RESPONSE REGULATOR"/>
    <property type="match status" value="1"/>
</dbReference>
<dbReference type="GO" id="GO:0000160">
    <property type="term" value="P:phosphorelay signal transduction system"/>
    <property type="evidence" value="ECO:0007669"/>
    <property type="project" value="InterPro"/>
</dbReference>
<feature type="domain" description="HTH luxR-type" evidence="7">
    <location>
        <begin position="154"/>
        <end position="219"/>
    </location>
</feature>
<evidence type="ECO:0000313" key="10">
    <source>
        <dbReference type="Proteomes" id="UP000218644"/>
    </source>
</evidence>
<dbReference type="Pfam" id="PF00196">
    <property type="entry name" value="GerE"/>
    <property type="match status" value="1"/>
</dbReference>
<keyword evidence="3 9" id="KW-0238">DNA-binding</keyword>
<feature type="domain" description="Response regulatory" evidence="8">
    <location>
        <begin position="4"/>
        <end position="120"/>
    </location>
</feature>
<dbReference type="InterPro" id="IPR058245">
    <property type="entry name" value="NreC/VraR/RcsB-like_REC"/>
</dbReference>
<dbReference type="InterPro" id="IPR011006">
    <property type="entry name" value="CheY-like_superfamily"/>
</dbReference>
<evidence type="ECO:0000256" key="4">
    <source>
        <dbReference type="ARBA" id="ARBA00023163"/>
    </source>
</evidence>
<accession>A0A2A2AN69</accession>
<dbReference type="PROSITE" id="PS50043">
    <property type="entry name" value="HTH_LUXR_2"/>
    <property type="match status" value="1"/>
</dbReference>